<dbReference type="Pfam" id="PF00501">
    <property type="entry name" value="AMP-binding"/>
    <property type="match status" value="1"/>
</dbReference>
<evidence type="ECO:0000313" key="2">
    <source>
        <dbReference type="EMBL" id="MEC4723918.1"/>
    </source>
</evidence>
<evidence type="ECO:0000259" key="1">
    <source>
        <dbReference type="Pfam" id="PF00501"/>
    </source>
</evidence>
<dbReference type="InterPro" id="IPR042099">
    <property type="entry name" value="ANL_N_sf"/>
</dbReference>
<reference evidence="2 3" key="1">
    <citation type="submission" date="2023-10" db="EMBL/GenBank/DDBJ databases">
        <title>Noviherbaspirillum sp. CPCC 100848 genome assembly.</title>
        <authorList>
            <person name="Li X.Y."/>
            <person name="Fang X.M."/>
        </authorList>
    </citation>
    <scope>NUCLEOTIDE SEQUENCE [LARGE SCALE GENOMIC DNA]</scope>
    <source>
        <strain evidence="2 3">CPCC 100848</strain>
    </source>
</reference>
<keyword evidence="3" id="KW-1185">Reference proteome</keyword>
<protein>
    <submittedName>
        <fullName evidence="2">Amino acid adenylation domain-containing protein</fullName>
    </submittedName>
</protein>
<dbReference type="InterPro" id="IPR000873">
    <property type="entry name" value="AMP-dep_synth/lig_dom"/>
</dbReference>
<feature type="domain" description="AMP-dependent synthetase/ligase" evidence="1">
    <location>
        <begin position="3"/>
        <end position="215"/>
    </location>
</feature>
<dbReference type="RefSeq" id="WP_326510507.1">
    <property type="nucleotide sequence ID" value="NZ_JAWIIV010000128.1"/>
</dbReference>
<dbReference type="InterPro" id="IPR045851">
    <property type="entry name" value="AMP-bd_C_sf"/>
</dbReference>
<dbReference type="EMBL" id="JAWIIV010000128">
    <property type="protein sequence ID" value="MEC4723918.1"/>
    <property type="molecule type" value="Genomic_DNA"/>
</dbReference>
<dbReference type="Gene3D" id="3.30.300.30">
    <property type="match status" value="1"/>
</dbReference>
<feature type="non-terminal residue" evidence="2">
    <location>
        <position position="1"/>
    </location>
</feature>
<dbReference type="PANTHER" id="PTHR45527">
    <property type="entry name" value="NONRIBOSOMAL PEPTIDE SYNTHETASE"/>
    <property type="match status" value="1"/>
</dbReference>
<gene>
    <name evidence="2" type="ORF">RY831_32990</name>
</gene>
<dbReference type="Gene3D" id="3.40.50.12780">
    <property type="entry name" value="N-terminal domain of ligase-like"/>
    <property type="match status" value="1"/>
</dbReference>
<evidence type="ECO:0000313" key="3">
    <source>
        <dbReference type="Proteomes" id="UP001352263"/>
    </source>
</evidence>
<proteinExistence type="predicted"/>
<sequence length="315" mass="33352">AAITPDSLAYVIFTSGSTGTPKGAMLTHGNAASFFAALPQTFGFAPGDRILGVTTVSFDIAALELLGSLCCGMTVVLASSEQARDPALLLELIAREKVSVLQMTPTRLKLLLDALPSPHDALPGIRTLLVGGEALVQNLAERLLAYRDVAVFNVYGPTETTIWSASWRLAAGPVSLGRALPGEQLLVLSASGRLQPPGAVGEIAIAGAGVARGYLNDAARTAERFISLPGIAGRFYLTGDLGRWTADGRLQYLGRRDDQVKIRGMRIEIGDIEHQLRQLPGVRDAAAAIRRNALGEEEIVAYLVGQDCADPAQLR</sequence>
<dbReference type="CDD" id="cd05930">
    <property type="entry name" value="A_NRPS"/>
    <property type="match status" value="1"/>
</dbReference>
<feature type="non-terminal residue" evidence="2">
    <location>
        <position position="315"/>
    </location>
</feature>
<organism evidence="2 3">
    <name type="scientific">Noviherbaspirillum album</name>
    <dbReference type="NCBI Taxonomy" id="3080276"/>
    <lineage>
        <taxon>Bacteria</taxon>
        <taxon>Pseudomonadati</taxon>
        <taxon>Pseudomonadota</taxon>
        <taxon>Betaproteobacteria</taxon>
        <taxon>Burkholderiales</taxon>
        <taxon>Oxalobacteraceae</taxon>
        <taxon>Noviherbaspirillum</taxon>
    </lineage>
</organism>
<name>A0ABU6JKA6_9BURK</name>
<accession>A0ABU6JKA6</accession>
<dbReference type="PROSITE" id="PS00455">
    <property type="entry name" value="AMP_BINDING"/>
    <property type="match status" value="1"/>
</dbReference>
<comment type="caution">
    <text evidence="2">The sequence shown here is derived from an EMBL/GenBank/DDBJ whole genome shotgun (WGS) entry which is preliminary data.</text>
</comment>
<dbReference type="PANTHER" id="PTHR45527:SF1">
    <property type="entry name" value="FATTY ACID SYNTHASE"/>
    <property type="match status" value="1"/>
</dbReference>
<dbReference type="InterPro" id="IPR020845">
    <property type="entry name" value="AMP-binding_CS"/>
</dbReference>
<dbReference type="SUPFAM" id="SSF56801">
    <property type="entry name" value="Acetyl-CoA synthetase-like"/>
    <property type="match status" value="1"/>
</dbReference>
<dbReference type="Proteomes" id="UP001352263">
    <property type="component" value="Unassembled WGS sequence"/>
</dbReference>